<name>A0A166AYP6_9AGAM</name>
<keyword evidence="5" id="KW-1185">Reference proteome</keyword>
<dbReference type="PANTHER" id="PTHR13239:SF4">
    <property type="entry name" value="AT25231P"/>
    <property type="match status" value="1"/>
</dbReference>
<evidence type="ECO:0000313" key="4">
    <source>
        <dbReference type="EMBL" id="KZP12098.1"/>
    </source>
</evidence>
<dbReference type="InterPro" id="IPR012486">
    <property type="entry name" value="Far11/STRP_N"/>
</dbReference>
<dbReference type="InterPro" id="IPR021819">
    <property type="entry name" value="Far11/STRP_C"/>
</dbReference>
<dbReference type="InterPro" id="IPR040185">
    <property type="entry name" value="Far11/STRP"/>
</dbReference>
<evidence type="ECO:0000259" key="3">
    <source>
        <dbReference type="SMART" id="SM01293"/>
    </source>
</evidence>
<dbReference type="Pfam" id="PF11882">
    <property type="entry name" value="DUF3402"/>
    <property type="match status" value="1"/>
</dbReference>
<dbReference type="SMART" id="SM01292">
    <property type="entry name" value="N1221"/>
    <property type="match status" value="1"/>
</dbReference>
<feature type="region of interest" description="Disordered" evidence="1">
    <location>
        <begin position="361"/>
        <end position="429"/>
    </location>
</feature>
<evidence type="ECO:0000259" key="2">
    <source>
        <dbReference type="SMART" id="SM01292"/>
    </source>
</evidence>
<organism evidence="4 5">
    <name type="scientific">Athelia psychrophila</name>
    <dbReference type="NCBI Taxonomy" id="1759441"/>
    <lineage>
        <taxon>Eukaryota</taxon>
        <taxon>Fungi</taxon>
        <taxon>Dikarya</taxon>
        <taxon>Basidiomycota</taxon>
        <taxon>Agaricomycotina</taxon>
        <taxon>Agaricomycetes</taxon>
        <taxon>Agaricomycetidae</taxon>
        <taxon>Atheliales</taxon>
        <taxon>Atheliaceae</taxon>
        <taxon>Athelia</taxon>
    </lineage>
</organism>
<feature type="region of interest" description="Disordered" evidence="1">
    <location>
        <begin position="990"/>
        <end position="1085"/>
    </location>
</feature>
<sequence length="1093" mass="122571">MAFPTLPSYSNLQDNGNNGNVNQTIALDSITLGQLRAMVGSAPKPKQSYYDFKYDDEDTVMNEIEEFYSYVEMPQVQENLKAWTGSFPGEWVKSEFQKRKAHVQVLLESLEHRDAEVRFTNARRLFYILQGTFAETSSAEHQLHWIFENCKVVRSANGLSTLVEAMKIAGSKHDLLCSLTDADAARFHISAAEKADFIEEVTTEISVYLGMLYHLIEVFKAHDDFAEELMSLDPPLPVYLFNVVSGLRDKSAKGYPIKKLLLVLWKTILTCCGGVREIARAKKLARELANLPTMPDEPMAMKSSPLDISAFHQETSVKYPTFAPIVPKPSPAEPTKPAMQPDKLAAAYSPIPVRHHYHHDEMDQQQQGHLTQQQYQQQQQQQQQQGQGQQGQYRTNQQPATPAPTPPPSPKPKKQQYQTDQTRPFLFPYSARSKYRDGRLVPFAIDEADKLFHKHIYVSAALWQMWRTREDCMTAESGLDHMPGSPSPEVPAPEPAKPSVDDSDAGEPLLDIALLDAKIAEAVIAMAKAQTNNERRLAKERKEDLMRLKRVEQIYSAVLPVLSGWVLVLLKLLLATVSAGTNMQPPQSSTSSVFPPGVASPIYSAQEPPSAPPPTLDEIDVTRHREITSKAVSAILLLILKWFKVSHVMKFHHLGQLLLDTNCLLLILKMFGLQEVSASVVSKADSPENDFFRYCQTHFARPSHPNRPEDDMLRPPRQTMTRTNILPNGQTHQEDVEMITEFSWRNFFSTINFAKIMQKLSKNRSHRIWMLVQYKSSAVLKRVLRVSHPILQLHVLKLIKSQVPFCGRKWRQSNMKVITSIYLNCRPDLRDEWLTGTEVDDVGDAQAQEQALRHLVKFYNNKRYGSQTGQQNQAHRRSASISHNLDGLHPGPELSGLIRPLGTPNVVEADVFPPSRSQAPDPSIFLPYITEDIAFEEEYEEYLSDLGWSDEGPKDGQPLFGGPTAQSAWHRLPEYVANITNTISDSESVVSIGDLGDEPRLEGDDVPDENLNNWEHMSPKTMAALPKSPAKSPHSRRTSSGGGLRPVVPFGLDDGSAIADEDEEVELGPAPREQSGPFASGAGVDEVEYAYGV</sequence>
<dbReference type="Proteomes" id="UP000076532">
    <property type="component" value="Unassembled WGS sequence"/>
</dbReference>
<dbReference type="EMBL" id="KV417652">
    <property type="protein sequence ID" value="KZP12098.1"/>
    <property type="molecule type" value="Genomic_DNA"/>
</dbReference>
<dbReference type="AlphaFoldDB" id="A0A166AYP6"/>
<reference evidence="4 5" key="1">
    <citation type="journal article" date="2016" name="Mol. Biol. Evol.">
        <title>Comparative Genomics of Early-Diverging Mushroom-Forming Fungi Provides Insights into the Origins of Lignocellulose Decay Capabilities.</title>
        <authorList>
            <person name="Nagy L.G."/>
            <person name="Riley R."/>
            <person name="Tritt A."/>
            <person name="Adam C."/>
            <person name="Daum C."/>
            <person name="Floudas D."/>
            <person name="Sun H."/>
            <person name="Yadav J.S."/>
            <person name="Pangilinan J."/>
            <person name="Larsson K.H."/>
            <person name="Matsuura K."/>
            <person name="Barry K."/>
            <person name="Labutti K."/>
            <person name="Kuo R."/>
            <person name="Ohm R.A."/>
            <person name="Bhattacharya S.S."/>
            <person name="Shirouzu T."/>
            <person name="Yoshinaga Y."/>
            <person name="Martin F.M."/>
            <person name="Grigoriev I.V."/>
            <person name="Hibbett D.S."/>
        </authorList>
    </citation>
    <scope>NUCLEOTIDE SEQUENCE [LARGE SCALE GENOMIC DNA]</scope>
    <source>
        <strain evidence="4 5">CBS 109695</strain>
    </source>
</reference>
<dbReference type="OrthoDB" id="18234at2759"/>
<feature type="compositionally biased region" description="Low complexity" evidence="1">
    <location>
        <begin position="364"/>
        <end position="400"/>
    </location>
</feature>
<gene>
    <name evidence="4" type="ORF">FIBSPDRAFT_921951</name>
</gene>
<dbReference type="GO" id="GO:0007010">
    <property type="term" value="P:cytoskeleton organization"/>
    <property type="evidence" value="ECO:0007669"/>
    <property type="project" value="TreeGrafter"/>
</dbReference>
<protein>
    <submittedName>
        <fullName evidence="4">N1221-domain-containing protein</fullName>
    </submittedName>
</protein>
<evidence type="ECO:0000313" key="5">
    <source>
        <dbReference type="Proteomes" id="UP000076532"/>
    </source>
</evidence>
<feature type="region of interest" description="Disordered" evidence="1">
    <location>
        <begin position="476"/>
        <end position="503"/>
    </location>
</feature>
<dbReference type="GO" id="GO:0005829">
    <property type="term" value="C:cytosol"/>
    <property type="evidence" value="ECO:0007669"/>
    <property type="project" value="TreeGrafter"/>
</dbReference>
<dbReference type="Pfam" id="PF07923">
    <property type="entry name" value="N1221"/>
    <property type="match status" value="1"/>
</dbReference>
<feature type="compositionally biased region" description="Pro residues" evidence="1">
    <location>
        <begin position="401"/>
        <end position="410"/>
    </location>
</feature>
<dbReference type="SMART" id="SM01293">
    <property type="entry name" value="DUF3402"/>
    <property type="match status" value="1"/>
</dbReference>
<feature type="domain" description="Far11/STRP C-terminal" evidence="3">
    <location>
        <begin position="442"/>
        <end position="939"/>
    </location>
</feature>
<proteinExistence type="predicted"/>
<feature type="domain" description="Far11/STRP N-terminal" evidence="2">
    <location>
        <begin position="47"/>
        <end position="343"/>
    </location>
</feature>
<evidence type="ECO:0000256" key="1">
    <source>
        <dbReference type="SAM" id="MobiDB-lite"/>
    </source>
</evidence>
<feature type="region of interest" description="Disordered" evidence="1">
    <location>
        <begin position="704"/>
        <end position="724"/>
    </location>
</feature>
<dbReference type="STRING" id="436010.A0A166AYP6"/>
<accession>A0A166AYP6</accession>
<dbReference type="PANTHER" id="PTHR13239">
    <property type="entry name" value="PROTEIN REQUIRED FOR HYPHAL ANASTOMOSIS HAM-2"/>
    <property type="match status" value="1"/>
</dbReference>
<feature type="compositionally biased region" description="Pro residues" evidence="1">
    <location>
        <begin position="485"/>
        <end position="496"/>
    </location>
</feature>